<keyword evidence="2" id="KW-1185">Reference proteome</keyword>
<proteinExistence type="predicted"/>
<dbReference type="InterPro" id="IPR009097">
    <property type="entry name" value="Cyclic_Pdiesterase"/>
</dbReference>
<keyword evidence="1" id="KW-0436">Ligase</keyword>
<dbReference type="Gene3D" id="3.90.1140.10">
    <property type="entry name" value="Cyclic phosphodiesterase"/>
    <property type="match status" value="1"/>
</dbReference>
<dbReference type="GO" id="GO:0016874">
    <property type="term" value="F:ligase activity"/>
    <property type="evidence" value="ECO:0007669"/>
    <property type="project" value="UniProtKB-KW"/>
</dbReference>
<dbReference type="Proteomes" id="UP001597641">
    <property type="component" value="Unassembled WGS sequence"/>
</dbReference>
<organism evidence="1 2">
    <name type="scientific">Pontibacter toksunensis</name>
    <dbReference type="NCBI Taxonomy" id="1332631"/>
    <lineage>
        <taxon>Bacteria</taxon>
        <taxon>Pseudomonadati</taxon>
        <taxon>Bacteroidota</taxon>
        <taxon>Cytophagia</taxon>
        <taxon>Cytophagales</taxon>
        <taxon>Hymenobacteraceae</taxon>
        <taxon>Pontibacter</taxon>
    </lineage>
</organism>
<dbReference type="SUPFAM" id="SSF55144">
    <property type="entry name" value="LigT-like"/>
    <property type="match status" value="1"/>
</dbReference>
<comment type="caution">
    <text evidence="1">The sequence shown here is derived from an EMBL/GenBank/DDBJ whole genome shotgun (WGS) entry which is preliminary data.</text>
</comment>
<dbReference type="RefSeq" id="WP_377491608.1">
    <property type="nucleotide sequence ID" value="NZ_JBHUOX010000038.1"/>
</dbReference>
<evidence type="ECO:0000313" key="2">
    <source>
        <dbReference type="Proteomes" id="UP001597641"/>
    </source>
</evidence>
<evidence type="ECO:0000313" key="1">
    <source>
        <dbReference type="EMBL" id="MFD3003702.1"/>
    </source>
</evidence>
<protein>
    <submittedName>
        <fullName evidence="1">2'-5' RNA ligase family protein</fullName>
    </submittedName>
</protein>
<sequence length="172" mass="19554">MTQIRRQLTLFVSEENEILESIRAAFNPAQHQLISAHVTLCREDEIEPIEKVLANIQSLSLASPVRITFGGIQRTPDGKGVFLPSKGENRGFHQLRRAVLRGVCQLPSYHEPHITLMHPRNSTCTDERFRRLTQYELPAVLHFNKICLIEQVAGVKWNTIGEYPIADKKTTA</sequence>
<dbReference type="EMBL" id="JBHUOX010000038">
    <property type="protein sequence ID" value="MFD3003702.1"/>
    <property type="molecule type" value="Genomic_DNA"/>
</dbReference>
<dbReference type="Pfam" id="PF13563">
    <property type="entry name" value="2_5_RNA_ligase2"/>
    <property type="match status" value="1"/>
</dbReference>
<accession>A0ABW6C3E2</accession>
<reference evidence="2" key="1">
    <citation type="journal article" date="2019" name="Int. J. Syst. Evol. Microbiol.">
        <title>The Global Catalogue of Microorganisms (GCM) 10K type strain sequencing project: providing services to taxonomists for standard genome sequencing and annotation.</title>
        <authorList>
            <consortium name="The Broad Institute Genomics Platform"/>
            <consortium name="The Broad Institute Genome Sequencing Center for Infectious Disease"/>
            <person name="Wu L."/>
            <person name="Ma J."/>
        </authorList>
    </citation>
    <scope>NUCLEOTIDE SEQUENCE [LARGE SCALE GENOMIC DNA]</scope>
    <source>
        <strain evidence="2">KCTC 23984</strain>
    </source>
</reference>
<name>A0ABW6C3E2_9BACT</name>
<gene>
    <name evidence="1" type="ORF">ACFS7Z_25325</name>
</gene>